<dbReference type="Gene3D" id="2.60.40.150">
    <property type="entry name" value="C2 domain"/>
    <property type="match status" value="1"/>
</dbReference>
<dbReference type="OrthoDB" id="270970at2759"/>
<reference evidence="2" key="1">
    <citation type="submission" date="2013-12" db="EMBL/GenBank/DDBJ databases">
        <title>The Genome Sequence of Aphanomyces invadans NJM9701.</title>
        <authorList>
            <consortium name="The Broad Institute Genomics Platform"/>
            <person name="Russ C."/>
            <person name="Tyler B."/>
            <person name="van West P."/>
            <person name="Dieguez-Uribeondo J."/>
            <person name="Young S.K."/>
            <person name="Zeng Q."/>
            <person name="Gargeya S."/>
            <person name="Fitzgerald M."/>
            <person name="Abouelleil A."/>
            <person name="Alvarado L."/>
            <person name="Chapman S.B."/>
            <person name="Gainer-Dewar J."/>
            <person name="Goldberg J."/>
            <person name="Griggs A."/>
            <person name="Gujja S."/>
            <person name="Hansen M."/>
            <person name="Howarth C."/>
            <person name="Imamovic A."/>
            <person name="Ireland A."/>
            <person name="Larimer J."/>
            <person name="McCowan C."/>
            <person name="Murphy C."/>
            <person name="Pearson M."/>
            <person name="Poon T.W."/>
            <person name="Priest M."/>
            <person name="Roberts A."/>
            <person name="Saif S."/>
            <person name="Shea T."/>
            <person name="Sykes S."/>
            <person name="Wortman J."/>
            <person name="Nusbaum C."/>
            <person name="Birren B."/>
        </authorList>
    </citation>
    <scope>NUCLEOTIDE SEQUENCE [LARGE SCALE GENOMIC DNA]</scope>
    <source>
        <strain evidence="2">NJM9701</strain>
    </source>
</reference>
<feature type="region of interest" description="Disordered" evidence="1">
    <location>
        <begin position="164"/>
        <end position="206"/>
    </location>
</feature>
<feature type="region of interest" description="Disordered" evidence="1">
    <location>
        <begin position="1"/>
        <end position="24"/>
    </location>
</feature>
<proteinExistence type="predicted"/>
<dbReference type="GeneID" id="20090425"/>
<dbReference type="InterPro" id="IPR035892">
    <property type="entry name" value="C2_domain_sf"/>
</dbReference>
<dbReference type="SUPFAM" id="SSF49562">
    <property type="entry name" value="C2 domain (Calcium/lipid-binding domain, CaLB)"/>
    <property type="match status" value="1"/>
</dbReference>
<dbReference type="RefSeq" id="XP_008879072.1">
    <property type="nucleotide sequence ID" value="XM_008880850.1"/>
</dbReference>
<evidence type="ECO:0008006" key="3">
    <source>
        <dbReference type="Google" id="ProtNLM"/>
    </source>
</evidence>
<dbReference type="EMBL" id="KI914001">
    <property type="protein sequence ID" value="ETV92321.1"/>
    <property type="molecule type" value="Genomic_DNA"/>
</dbReference>
<organism evidence="2">
    <name type="scientific">Aphanomyces invadans</name>
    <dbReference type="NCBI Taxonomy" id="157072"/>
    <lineage>
        <taxon>Eukaryota</taxon>
        <taxon>Sar</taxon>
        <taxon>Stramenopiles</taxon>
        <taxon>Oomycota</taxon>
        <taxon>Saprolegniomycetes</taxon>
        <taxon>Saprolegniales</taxon>
        <taxon>Verrucalvaceae</taxon>
        <taxon>Aphanomyces</taxon>
    </lineage>
</organism>
<name>A0A024TFF8_9STRA</name>
<sequence length="263" mass="28359">MPRSQQPRDVGRAAPDRCGGSELSTDGLAWQQQTTKVHDHGGSSPFWNALFTFIVDEYSTSVEIQIMTTAMCTLAPLGVVSIPIDVKSWRDRELHDVWLPVTLGKGTSTTTDSSTLRYGELRVKIEFKLASTLFKHPSVIILTVRRNDLAATAYAAANVTLATKAPPPSPARASQSTTAGHLPPSLLLSPKSAPATKPPPAPQAITCPTVGGLPTIPTLLQPWSQHFIDLSEIQLMAARAGPSTVQLATYKNELVYVQHDMEA</sequence>
<evidence type="ECO:0000313" key="2">
    <source>
        <dbReference type="EMBL" id="ETV92321.1"/>
    </source>
</evidence>
<dbReference type="VEuPathDB" id="FungiDB:H310_13375"/>
<evidence type="ECO:0000256" key="1">
    <source>
        <dbReference type="SAM" id="MobiDB-lite"/>
    </source>
</evidence>
<dbReference type="AlphaFoldDB" id="A0A024TFF8"/>
<gene>
    <name evidence="2" type="ORF">H310_13375</name>
</gene>
<feature type="compositionally biased region" description="Low complexity" evidence="1">
    <location>
        <begin position="171"/>
        <end position="195"/>
    </location>
</feature>
<protein>
    <recommendedName>
        <fullName evidence="3">C2 domain-containing protein</fullName>
    </recommendedName>
</protein>
<accession>A0A024TFF8</accession>